<evidence type="ECO:0008006" key="3">
    <source>
        <dbReference type="Google" id="ProtNLM"/>
    </source>
</evidence>
<proteinExistence type="predicted"/>
<dbReference type="Proteomes" id="UP000050996">
    <property type="component" value="Unassembled WGS sequence"/>
</dbReference>
<accession>A0A0Q3QVM9</accession>
<name>A0A0Q3QVM9_9BACI</name>
<dbReference type="PATRIC" id="fig|1637975.4.peg.1776"/>
<dbReference type="InterPro" id="IPR022555">
    <property type="entry name" value="DUF2577"/>
</dbReference>
<keyword evidence="2" id="KW-1185">Reference proteome</keyword>
<reference evidence="1 2" key="1">
    <citation type="submission" date="2015-09" db="EMBL/GenBank/DDBJ databases">
        <title>Genome sequencing project for genomic taxonomy and phylogenomics of Bacillus-like bacteria.</title>
        <authorList>
            <person name="Liu B."/>
            <person name="Wang J."/>
            <person name="Zhu Y."/>
            <person name="Liu G."/>
            <person name="Chen Q."/>
            <person name="Chen Z."/>
            <person name="Lan J."/>
            <person name="Che J."/>
            <person name="Ge C."/>
            <person name="Shi H."/>
            <person name="Pan Z."/>
            <person name="Liu X."/>
        </authorList>
    </citation>
    <scope>NUCLEOTIDE SEQUENCE [LARGE SCALE GENOMIC DNA]</scope>
    <source>
        <strain evidence="1 2">FJAT-18043</strain>
    </source>
</reference>
<evidence type="ECO:0000313" key="1">
    <source>
        <dbReference type="EMBL" id="KQL21870.1"/>
    </source>
</evidence>
<dbReference type="STRING" id="1637975.AN957_09960"/>
<dbReference type="EMBL" id="LJIX01000006">
    <property type="protein sequence ID" value="KQL21870.1"/>
    <property type="molecule type" value="Genomic_DNA"/>
</dbReference>
<gene>
    <name evidence="1" type="ORF">AN957_09960</name>
</gene>
<organism evidence="1 2">
    <name type="scientific">Cytobacillus solani</name>
    <dbReference type="NCBI Taxonomy" id="1637975"/>
    <lineage>
        <taxon>Bacteria</taxon>
        <taxon>Bacillati</taxon>
        <taxon>Bacillota</taxon>
        <taxon>Bacilli</taxon>
        <taxon>Bacillales</taxon>
        <taxon>Bacillaceae</taxon>
        <taxon>Cytobacillus</taxon>
    </lineage>
</organism>
<dbReference type="AlphaFoldDB" id="A0A0Q3QVM9"/>
<comment type="caution">
    <text evidence="1">The sequence shown here is derived from an EMBL/GenBank/DDBJ whole genome shotgun (WGS) entry which is preliminary data.</text>
</comment>
<sequence length="99" mass="10578">MMKKHGHNTDVDVELATVVAPPPSLQIRLNSDNLTLDKSDLIIAEHLTEHTRKVSITGGSVSVSDAAMTVKSPLSPGDQVIVVSANEGQLYYVLDKAVV</sequence>
<dbReference type="Pfam" id="PF10844">
    <property type="entry name" value="DUF2577"/>
    <property type="match status" value="1"/>
</dbReference>
<evidence type="ECO:0000313" key="2">
    <source>
        <dbReference type="Proteomes" id="UP000050996"/>
    </source>
</evidence>
<protein>
    <recommendedName>
        <fullName evidence="3">DUF2577 domain-containing protein</fullName>
    </recommendedName>
</protein>